<comment type="caution">
    <text evidence="2">The sequence shown here is derived from an EMBL/GenBank/DDBJ whole genome shotgun (WGS) entry which is preliminary data.</text>
</comment>
<organism evidence="2 3">
    <name type="scientific">Posidoniimonas corsicana</name>
    <dbReference type="NCBI Taxonomy" id="1938618"/>
    <lineage>
        <taxon>Bacteria</taxon>
        <taxon>Pseudomonadati</taxon>
        <taxon>Planctomycetota</taxon>
        <taxon>Planctomycetia</taxon>
        <taxon>Pirellulales</taxon>
        <taxon>Lacipirellulaceae</taxon>
        <taxon>Posidoniimonas</taxon>
    </lineage>
</organism>
<dbReference type="Proteomes" id="UP000316714">
    <property type="component" value="Unassembled WGS sequence"/>
</dbReference>
<keyword evidence="3" id="KW-1185">Reference proteome</keyword>
<accession>A0A5C5V5A5</accession>
<gene>
    <name evidence="2" type="ORF">KOR34_35510</name>
</gene>
<dbReference type="InterPro" id="IPR004843">
    <property type="entry name" value="Calcineurin-like_PHP"/>
</dbReference>
<dbReference type="InterPro" id="IPR029052">
    <property type="entry name" value="Metallo-depent_PP-like"/>
</dbReference>
<evidence type="ECO:0000313" key="3">
    <source>
        <dbReference type="Proteomes" id="UP000316714"/>
    </source>
</evidence>
<dbReference type="RefSeq" id="WP_146566573.1">
    <property type="nucleotide sequence ID" value="NZ_SIHJ01000002.1"/>
</dbReference>
<protein>
    <submittedName>
        <fullName evidence="2">Cyclic 3',5'-adenosine monophosphate phosphodiesterase</fullName>
    </submittedName>
</protein>
<dbReference type="EMBL" id="SIHJ01000002">
    <property type="protein sequence ID" value="TWT33718.1"/>
    <property type="molecule type" value="Genomic_DNA"/>
</dbReference>
<name>A0A5C5V5A5_9BACT</name>
<feature type="domain" description="Calcineurin-like phosphoesterase" evidence="1">
    <location>
        <begin position="85"/>
        <end position="250"/>
    </location>
</feature>
<dbReference type="Gene3D" id="2.60.40.1190">
    <property type="match status" value="1"/>
</dbReference>
<evidence type="ECO:0000313" key="2">
    <source>
        <dbReference type="EMBL" id="TWT33718.1"/>
    </source>
</evidence>
<dbReference type="SUPFAM" id="SSF56300">
    <property type="entry name" value="Metallo-dependent phosphatases"/>
    <property type="match status" value="1"/>
</dbReference>
<dbReference type="Pfam" id="PF00149">
    <property type="entry name" value="Metallophos"/>
    <property type="match status" value="1"/>
</dbReference>
<dbReference type="GO" id="GO:0016787">
    <property type="term" value="F:hydrolase activity"/>
    <property type="evidence" value="ECO:0007669"/>
    <property type="project" value="InterPro"/>
</dbReference>
<evidence type="ECO:0000259" key="1">
    <source>
        <dbReference type="Pfam" id="PF00149"/>
    </source>
</evidence>
<dbReference type="InterPro" id="IPR051918">
    <property type="entry name" value="STPP_CPPED1"/>
</dbReference>
<sequence length="636" mass="72053">MSRLHYFAFVVFLAPTACWSHDGEDHDHAAPAPPTGAALPKAMVLPRVEGPTPWSDKPVLDDPERFQIAIMTDRTGGHRPGIWMDAVNKLNRLRPQFVMSVGDLIEGYSQDRSRVEKQWDEFLGFIDQMQMKFFFVAGNHDLTNPMMHEVWREHFGAEWYSFDYQRVHFVCLSSEDPSQHLSEEQLAWLEQDLEDHADARWTLVFLHKPLWVYAERDIAAGNPDSTNWKRAEKLLVDRPHTIFAGHVHHYVEYQRNSQQYYSLATTGGGSQLRGNEYGEFDHVMWLTMEQDGPHLVNLRLDGILEPGVVTEEGINRFNSFLANTSLSIEPILIGTREDGFSEGEVVLKAANDFEEPVVVEGEIDGLPLRGLTVDPLRIKLTVQPNDAVEQRVRIRFAEPMEFTSLARTSLTASIRTEGDEPLKSERTSPVVIDRRFELPGLANLPPIDGQIEEWPSTFEQTPEKPLVLGEPLSWQGPTDGSARFFARHSGNRVYVGVRVTDDRVVPGDDRVELLIDPRGMGARVRNADYKRTGLSITAYAPDADGQTKVDARRLRNNRVYKNVNAEAKLTDEGYDIEFSVPVKLFKEIQGKEWGSVAGTLVLHDADDADQDPAQVLWRGSDRLRNVNTGFGQFVRE</sequence>
<dbReference type="PANTHER" id="PTHR43143:SF1">
    <property type="entry name" value="SERINE_THREONINE-PROTEIN PHOSPHATASE CPPED1"/>
    <property type="match status" value="1"/>
</dbReference>
<proteinExistence type="predicted"/>
<reference evidence="2 3" key="1">
    <citation type="submission" date="2019-02" db="EMBL/GenBank/DDBJ databases">
        <title>Deep-cultivation of Planctomycetes and their phenomic and genomic characterization uncovers novel biology.</title>
        <authorList>
            <person name="Wiegand S."/>
            <person name="Jogler M."/>
            <person name="Boedeker C."/>
            <person name="Pinto D."/>
            <person name="Vollmers J."/>
            <person name="Rivas-Marin E."/>
            <person name="Kohn T."/>
            <person name="Peeters S.H."/>
            <person name="Heuer A."/>
            <person name="Rast P."/>
            <person name="Oberbeckmann S."/>
            <person name="Bunk B."/>
            <person name="Jeske O."/>
            <person name="Meyerdierks A."/>
            <person name="Storesund J.E."/>
            <person name="Kallscheuer N."/>
            <person name="Luecker S."/>
            <person name="Lage O.M."/>
            <person name="Pohl T."/>
            <person name="Merkel B.J."/>
            <person name="Hornburger P."/>
            <person name="Mueller R.-W."/>
            <person name="Bruemmer F."/>
            <person name="Labrenz M."/>
            <person name="Spormann A.M."/>
            <person name="Op Den Camp H."/>
            <person name="Overmann J."/>
            <person name="Amann R."/>
            <person name="Jetten M.S.M."/>
            <person name="Mascher T."/>
            <person name="Medema M.H."/>
            <person name="Devos D.P."/>
            <person name="Kaster A.-K."/>
            <person name="Ovreas L."/>
            <person name="Rohde M."/>
            <person name="Galperin M.Y."/>
            <person name="Jogler C."/>
        </authorList>
    </citation>
    <scope>NUCLEOTIDE SEQUENCE [LARGE SCALE GENOMIC DNA]</scope>
    <source>
        <strain evidence="2 3">KOR34</strain>
    </source>
</reference>
<dbReference type="PANTHER" id="PTHR43143">
    <property type="entry name" value="METALLOPHOSPHOESTERASE, CALCINEURIN SUPERFAMILY"/>
    <property type="match status" value="1"/>
</dbReference>
<dbReference type="Gene3D" id="3.60.21.10">
    <property type="match status" value="1"/>
</dbReference>
<dbReference type="SUPFAM" id="SSF49344">
    <property type="entry name" value="CBD9-like"/>
    <property type="match status" value="1"/>
</dbReference>
<dbReference type="AlphaFoldDB" id="A0A5C5V5A5"/>
<dbReference type="OrthoDB" id="211986at2"/>